<dbReference type="EMBL" id="AE014074">
    <property type="protein sequence ID" value="AAM79846.1"/>
    <property type="molecule type" value="Genomic_DNA"/>
</dbReference>
<name>A0A0H2UVM1_STRP3</name>
<sequence>MLFCSLMAVQRVETTTGYAGSIPAVSITQRLHAVTLRNVIKAKRITELCDVRRELTPLFDIGVPLRRIRNLGSVLMIKT</sequence>
<organism evidence="1 2">
    <name type="scientific">Streptococcus pyogenes serotype M3 (strain ATCC BAA-595 / MGAS315)</name>
    <dbReference type="NCBI Taxonomy" id="198466"/>
    <lineage>
        <taxon>Bacteria</taxon>
        <taxon>Bacillati</taxon>
        <taxon>Bacillota</taxon>
        <taxon>Bacilli</taxon>
        <taxon>Lactobacillales</taxon>
        <taxon>Streptococcaceae</taxon>
        <taxon>Streptococcus</taxon>
    </lineage>
</organism>
<accession>A0A0H2UVM1</accession>
<evidence type="ECO:0000313" key="2">
    <source>
        <dbReference type="Proteomes" id="UP000000564"/>
    </source>
</evidence>
<dbReference type="KEGG" id="spg:SpyM3_1239"/>
<protein>
    <submittedName>
        <fullName evidence="1">Uncharacterized protein</fullName>
    </submittedName>
</protein>
<proteinExistence type="predicted"/>
<evidence type="ECO:0000313" key="1">
    <source>
        <dbReference type="EMBL" id="AAM79846.1"/>
    </source>
</evidence>
<dbReference type="AlphaFoldDB" id="A0A0H2UVM1"/>
<dbReference type="Proteomes" id="UP000000564">
    <property type="component" value="Chromosome"/>
</dbReference>
<gene>
    <name evidence="1" type="ordered locus">SpyM3_1239</name>
</gene>
<dbReference type="HOGENOM" id="CLU_2703355_0_0_9"/>
<reference evidence="1 2" key="1">
    <citation type="journal article" date="2002" name="Proc. Natl. Acad. Sci. U.S.A.">
        <title>Genome sequence of a serotype M3 strain of group A Streptococcus: phage-encoded toxins, the high-virulence phenotype, and clone emergence.</title>
        <authorList>
            <person name="Beres S.B."/>
            <person name="Sylva G.L."/>
            <person name="Barbian K.D."/>
            <person name="Lei B."/>
            <person name="Hoff J.S."/>
            <person name="Mammarella N.D."/>
            <person name="Liu M.Y."/>
            <person name="Smoot J.C."/>
            <person name="Porcella S.F."/>
            <person name="Parkins L.D."/>
            <person name="Campbell D.S."/>
            <person name="Smith T.M."/>
            <person name="McCormick J.K."/>
            <person name="Leung D.Y."/>
            <person name="Schlievert P.M."/>
            <person name="Musser J.M."/>
        </authorList>
    </citation>
    <scope>NUCLEOTIDE SEQUENCE [LARGE SCALE GENOMIC DNA]</scope>
    <source>
        <strain evidence="2">ATCC BAA-595 / MGAS315</strain>
    </source>
</reference>